<evidence type="ECO:0000256" key="4">
    <source>
        <dbReference type="PROSITE-ProRule" id="PRU00433"/>
    </source>
</evidence>
<keyword evidence="6" id="KW-0812">Transmembrane</keyword>
<dbReference type="SUPFAM" id="SSF46626">
    <property type="entry name" value="Cytochrome c"/>
    <property type="match status" value="1"/>
</dbReference>
<name>A0A937F6L9_9BACT</name>
<keyword evidence="6" id="KW-1133">Transmembrane helix</keyword>
<dbReference type="InterPro" id="IPR036909">
    <property type="entry name" value="Cyt_c-like_dom_sf"/>
</dbReference>
<evidence type="ECO:0000256" key="7">
    <source>
        <dbReference type="SAM" id="SignalP"/>
    </source>
</evidence>
<dbReference type="EMBL" id="JAESIY010000002">
    <property type="protein sequence ID" value="MBL3655219.1"/>
    <property type="molecule type" value="Genomic_DNA"/>
</dbReference>
<feature type="domain" description="Cytochrome c" evidence="8">
    <location>
        <begin position="45"/>
        <end position="137"/>
    </location>
</feature>
<evidence type="ECO:0000256" key="2">
    <source>
        <dbReference type="ARBA" id="ARBA00022723"/>
    </source>
</evidence>
<keyword evidence="6" id="KW-0472">Membrane</keyword>
<dbReference type="AlphaFoldDB" id="A0A937F6L9"/>
<dbReference type="Proteomes" id="UP000659388">
    <property type="component" value="Unassembled WGS sequence"/>
</dbReference>
<evidence type="ECO:0000256" key="3">
    <source>
        <dbReference type="ARBA" id="ARBA00023004"/>
    </source>
</evidence>
<feature type="coiled-coil region" evidence="5">
    <location>
        <begin position="156"/>
        <end position="184"/>
    </location>
</feature>
<organism evidence="9 10">
    <name type="scientific">Fulvivirga sediminis</name>
    <dbReference type="NCBI Taxonomy" id="2803949"/>
    <lineage>
        <taxon>Bacteria</taxon>
        <taxon>Pseudomonadati</taxon>
        <taxon>Bacteroidota</taxon>
        <taxon>Cytophagia</taxon>
        <taxon>Cytophagales</taxon>
        <taxon>Fulvivirgaceae</taxon>
        <taxon>Fulvivirga</taxon>
    </lineage>
</organism>
<dbReference type="GO" id="GO:0020037">
    <property type="term" value="F:heme binding"/>
    <property type="evidence" value="ECO:0007669"/>
    <property type="project" value="InterPro"/>
</dbReference>
<sequence length="217" mass="24499">MNCRCVIVIILLALTINATAQKAKVPETINYYKAQSDANIPTDHESVLHGQKLFSNQCAECHEFCKQKTGPSLSSVTDRRPLPWLLDFIKSSQTVIGNGDEYAQYLYNSYSHTVMPDFRYLSDEEILDILAYIRQESSAPNRVSGVNSGATNATEIDKHEANLNKKLTEEEQEDRKGYEEYEESKLTGFKIGILMVIILTVAAGLYLMFSIWKKTSN</sequence>
<accession>A0A937F6L9</accession>
<feature type="signal peptide" evidence="7">
    <location>
        <begin position="1"/>
        <end position="20"/>
    </location>
</feature>
<keyword evidence="10" id="KW-1185">Reference proteome</keyword>
<comment type="caution">
    <text evidence="9">The sequence shown here is derived from an EMBL/GenBank/DDBJ whole genome shotgun (WGS) entry which is preliminary data.</text>
</comment>
<keyword evidence="5" id="KW-0175">Coiled coil</keyword>
<evidence type="ECO:0000313" key="9">
    <source>
        <dbReference type="EMBL" id="MBL3655219.1"/>
    </source>
</evidence>
<evidence type="ECO:0000259" key="8">
    <source>
        <dbReference type="PROSITE" id="PS51007"/>
    </source>
</evidence>
<keyword evidence="1 4" id="KW-0349">Heme</keyword>
<dbReference type="GO" id="GO:0009055">
    <property type="term" value="F:electron transfer activity"/>
    <property type="evidence" value="ECO:0007669"/>
    <property type="project" value="InterPro"/>
</dbReference>
<gene>
    <name evidence="9" type="ORF">JL102_03700</name>
</gene>
<evidence type="ECO:0000313" key="10">
    <source>
        <dbReference type="Proteomes" id="UP000659388"/>
    </source>
</evidence>
<dbReference type="Pfam" id="PF00034">
    <property type="entry name" value="Cytochrom_C"/>
    <property type="match status" value="1"/>
</dbReference>
<dbReference type="Gene3D" id="1.10.760.10">
    <property type="entry name" value="Cytochrome c-like domain"/>
    <property type="match status" value="1"/>
</dbReference>
<dbReference type="GO" id="GO:0046872">
    <property type="term" value="F:metal ion binding"/>
    <property type="evidence" value="ECO:0007669"/>
    <property type="project" value="UniProtKB-KW"/>
</dbReference>
<evidence type="ECO:0000256" key="1">
    <source>
        <dbReference type="ARBA" id="ARBA00022617"/>
    </source>
</evidence>
<keyword evidence="2 4" id="KW-0479">Metal-binding</keyword>
<evidence type="ECO:0000256" key="5">
    <source>
        <dbReference type="SAM" id="Coils"/>
    </source>
</evidence>
<dbReference type="RefSeq" id="WP_202242648.1">
    <property type="nucleotide sequence ID" value="NZ_JAESIY010000002.1"/>
</dbReference>
<feature type="transmembrane region" description="Helical" evidence="6">
    <location>
        <begin position="191"/>
        <end position="212"/>
    </location>
</feature>
<dbReference type="PROSITE" id="PS51007">
    <property type="entry name" value="CYTC"/>
    <property type="match status" value="1"/>
</dbReference>
<protein>
    <submittedName>
        <fullName evidence="9">Cytochrome c</fullName>
    </submittedName>
</protein>
<feature type="chain" id="PRO_5037106928" evidence="7">
    <location>
        <begin position="21"/>
        <end position="217"/>
    </location>
</feature>
<keyword evidence="7" id="KW-0732">Signal</keyword>
<proteinExistence type="predicted"/>
<keyword evidence="3 4" id="KW-0408">Iron</keyword>
<evidence type="ECO:0000256" key="6">
    <source>
        <dbReference type="SAM" id="Phobius"/>
    </source>
</evidence>
<reference evidence="9" key="1">
    <citation type="submission" date="2021-01" db="EMBL/GenBank/DDBJ databases">
        <title>Fulvivirga kasyanovii gen. nov., sp nov., a novel member of the phylum Bacteroidetes isolated from seawater in a mussel farm.</title>
        <authorList>
            <person name="Zhao L.-H."/>
            <person name="Wang Z.-J."/>
        </authorList>
    </citation>
    <scope>NUCLEOTIDE SEQUENCE</scope>
    <source>
        <strain evidence="9">2943</strain>
    </source>
</reference>
<dbReference type="InterPro" id="IPR009056">
    <property type="entry name" value="Cyt_c-like_dom"/>
</dbReference>